<feature type="domain" description="RRM" evidence="5">
    <location>
        <begin position="86"/>
        <end position="168"/>
    </location>
</feature>
<keyword evidence="7" id="KW-1185">Reference proteome</keyword>
<dbReference type="PANTHER" id="PTHR48032:SF6">
    <property type="entry name" value="RNA-BINDING (RRM_RBD_RNP MOTIFS) FAMILY PROTEIN"/>
    <property type="match status" value="1"/>
</dbReference>
<feature type="compositionally biased region" description="Basic and acidic residues" evidence="4">
    <location>
        <begin position="60"/>
        <end position="79"/>
    </location>
</feature>
<dbReference type="EMBL" id="RBNJ01004796">
    <property type="protein sequence ID" value="RUS29717.1"/>
    <property type="molecule type" value="Genomic_DNA"/>
</dbReference>
<dbReference type="InterPro" id="IPR012677">
    <property type="entry name" value="Nucleotide-bd_a/b_plait_sf"/>
</dbReference>
<dbReference type="SUPFAM" id="SSF54928">
    <property type="entry name" value="RNA-binding domain, RBD"/>
    <property type="match status" value="2"/>
</dbReference>
<feature type="non-terminal residue" evidence="6">
    <location>
        <position position="1"/>
    </location>
</feature>
<reference evidence="6 7" key="1">
    <citation type="journal article" date="2018" name="New Phytol.">
        <title>Phylogenomics of Endogonaceae and evolution of mycorrhizas within Mucoromycota.</title>
        <authorList>
            <person name="Chang Y."/>
            <person name="Desiro A."/>
            <person name="Na H."/>
            <person name="Sandor L."/>
            <person name="Lipzen A."/>
            <person name="Clum A."/>
            <person name="Barry K."/>
            <person name="Grigoriev I.V."/>
            <person name="Martin F.M."/>
            <person name="Stajich J.E."/>
            <person name="Smith M.E."/>
            <person name="Bonito G."/>
            <person name="Spatafora J.W."/>
        </authorList>
    </citation>
    <scope>NUCLEOTIDE SEQUENCE [LARGE SCALE GENOMIC DNA]</scope>
    <source>
        <strain evidence="6 7">AD002</strain>
    </source>
</reference>
<dbReference type="SMART" id="SM00360">
    <property type="entry name" value="RRM"/>
    <property type="match status" value="2"/>
</dbReference>
<dbReference type="InterPro" id="IPR035979">
    <property type="entry name" value="RBD_domain_sf"/>
</dbReference>
<name>A0A433QIT5_9FUNG</name>
<proteinExistence type="predicted"/>
<dbReference type="PANTHER" id="PTHR48032">
    <property type="entry name" value="RNA-BINDING PROTEIN MUSASHI HOMOLOG RBP6"/>
    <property type="match status" value="1"/>
</dbReference>
<dbReference type="InterPro" id="IPR034156">
    <property type="entry name" value="Hrp1_RRM1"/>
</dbReference>
<evidence type="ECO:0000313" key="6">
    <source>
        <dbReference type="EMBL" id="RUS29717.1"/>
    </source>
</evidence>
<keyword evidence="1" id="KW-0677">Repeat</keyword>
<evidence type="ECO:0000256" key="1">
    <source>
        <dbReference type="ARBA" id="ARBA00022737"/>
    </source>
</evidence>
<evidence type="ECO:0000256" key="3">
    <source>
        <dbReference type="PROSITE-ProRule" id="PRU00176"/>
    </source>
</evidence>
<protein>
    <recommendedName>
        <fullName evidence="5">RRM domain-containing protein</fullName>
    </recommendedName>
</protein>
<dbReference type="AlphaFoldDB" id="A0A433QIT5"/>
<dbReference type="FunFam" id="3.30.70.330:FF:000025">
    <property type="entry name" value="RNA-binding protein Musashi homolog 2 isoform X1"/>
    <property type="match status" value="1"/>
</dbReference>
<dbReference type="GO" id="GO:0006417">
    <property type="term" value="P:regulation of translation"/>
    <property type="evidence" value="ECO:0007669"/>
    <property type="project" value="TreeGrafter"/>
</dbReference>
<feature type="region of interest" description="Disordered" evidence="4">
    <location>
        <begin position="37"/>
        <end position="79"/>
    </location>
</feature>
<dbReference type="CDD" id="cd12577">
    <property type="entry name" value="RRM1_Hrp1p"/>
    <property type="match status" value="1"/>
</dbReference>
<organism evidence="6 7">
    <name type="scientific">Jimgerdemannia flammicorona</name>
    <dbReference type="NCBI Taxonomy" id="994334"/>
    <lineage>
        <taxon>Eukaryota</taxon>
        <taxon>Fungi</taxon>
        <taxon>Fungi incertae sedis</taxon>
        <taxon>Mucoromycota</taxon>
        <taxon>Mucoromycotina</taxon>
        <taxon>Endogonomycetes</taxon>
        <taxon>Endogonales</taxon>
        <taxon>Endogonaceae</taxon>
        <taxon>Jimgerdemannia</taxon>
    </lineage>
</organism>
<dbReference type="InterPro" id="IPR000504">
    <property type="entry name" value="RRM_dom"/>
</dbReference>
<feature type="compositionally biased region" description="Polar residues" evidence="4">
    <location>
        <begin position="37"/>
        <end position="59"/>
    </location>
</feature>
<feature type="region of interest" description="Disordered" evidence="4">
    <location>
        <begin position="471"/>
        <end position="596"/>
    </location>
</feature>
<dbReference type="GO" id="GO:0003729">
    <property type="term" value="F:mRNA binding"/>
    <property type="evidence" value="ECO:0007669"/>
    <property type="project" value="TreeGrafter"/>
</dbReference>
<comment type="caution">
    <text evidence="6">The sequence shown here is derived from an EMBL/GenBank/DDBJ whole genome shotgun (WGS) entry which is preliminary data.</text>
</comment>
<feature type="domain" description="RRM" evidence="5">
    <location>
        <begin position="170"/>
        <end position="247"/>
    </location>
</feature>
<dbReference type="Pfam" id="PF00076">
    <property type="entry name" value="RRM_1"/>
    <property type="match status" value="2"/>
</dbReference>
<evidence type="ECO:0000256" key="4">
    <source>
        <dbReference type="SAM" id="MobiDB-lite"/>
    </source>
</evidence>
<gene>
    <name evidence="6" type="ORF">BC938DRAFT_480331</name>
</gene>
<feature type="compositionally biased region" description="Gly residues" evidence="4">
    <location>
        <begin position="545"/>
        <end position="575"/>
    </location>
</feature>
<dbReference type="Gene3D" id="3.30.70.330">
    <property type="match status" value="2"/>
</dbReference>
<keyword evidence="2 3" id="KW-0694">RNA-binding</keyword>
<accession>A0A433QIT5</accession>
<sequence>EENSLRRVHRIQSSLCSHLKTFHTALRVTVRTQMSNNQQYDDSTYDPQQGSTDSYNDDLQQSHDGHDGEQHDGQQDKASGIHHEEGKMFIGGLNWETTDDSLREYFSKFGEVTDCVVMKEPGTGKSRGFGFLTFVDPSVVDGVVKQQHHLDGKTIDPKRAIPREEQDKTEKIFVGGIAPEVTEDEFKDYFSQFGHVIDATLMTDRETGRPRGFGFITFESDKGVEEAMKRTDLAIRDKQIEVKKAMPKHKAHQARMMQNITMSGSIPPANLAMSGLPTGSAMSAVQSMGYDPRAAYAAAAMGRGYGMTTAGPSANAANSRYSGAAAYGVAAGGGGRMDKNAAAMAAAGYDSRYATAYGGYGGYGGYGNYGYGSYGDYSRRGYDPTTTAMAAYYNRGYGYGGYGTGTGTGWGAGITTGTGRGAYGYSAMTGGRSSSGYDAYSSSAGYGGVGGAAGGAAAGAYGRGYGRDDSGYGQSSGGSNGGSEFGAVNRGNGEGYDRRVSGAAGMGGGVAAASRPTATSPGGGGGGPVRSGSSGPSGGSSSSGSSGGGRAGGGGGAGFQAGNGNGSGSGGGGGAIHTTQAVRNLHNYHPYLRERG</sequence>
<dbReference type="Proteomes" id="UP000274822">
    <property type="component" value="Unassembled WGS sequence"/>
</dbReference>
<evidence type="ECO:0000259" key="5">
    <source>
        <dbReference type="PROSITE" id="PS50102"/>
    </source>
</evidence>
<feature type="compositionally biased region" description="Gly residues" evidence="4">
    <location>
        <begin position="474"/>
        <end position="484"/>
    </location>
</feature>
<evidence type="ECO:0000313" key="7">
    <source>
        <dbReference type="Proteomes" id="UP000274822"/>
    </source>
</evidence>
<dbReference type="CDD" id="cd12330">
    <property type="entry name" value="RRM2_Hrp1p"/>
    <property type="match status" value="1"/>
</dbReference>
<dbReference type="PROSITE" id="PS50102">
    <property type="entry name" value="RRM"/>
    <property type="match status" value="2"/>
</dbReference>
<evidence type="ECO:0000256" key="2">
    <source>
        <dbReference type="ARBA" id="ARBA00022884"/>
    </source>
</evidence>
<feature type="compositionally biased region" description="Low complexity" evidence="4">
    <location>
        <begin position="530"/>
        <end position="544"/>
    </location>
</feature>